<dbReference type="PANTHER" id="PTHR30041:SF4">
    <property type="entry name" value="ARSENATE REDUCTASE"/>
    <property type="match status" value="1"/>
</dbReference>
<dbReference type="PANTHER" id="PTHR30041">
    <property type="entry name" value="ARSENATE REDUCTASE"/>
    <property type="match status" value="1"/>
</dbReference>
<accession>A0A1G9D767</accession>
<dbReference type="STRING" id="1128970.SAMN04487935_3727"/>
<evidence type="ECO:0000313" key="5">
    <source>
        <dbReference type="Proteomes" id="UP000199580"/>
    </source>
</evidence>
<dbReference type="OrthoDB" id="9808142at2"/>
<dbReference type="AlphaFoldDB" id="A0A1G9D767"/>
<keyword evidence="2" id="KW-0560">Oxidoreductase</keyword>
<dbReference type="PROSITE" id="PS51353">
    <property type="entry name" value="ARSC"/>
    <property type="match status" value="1"/>
</dbReference>
<dbReference type="CDD" id="cd03034">
    <property type="entry name" value="ArsC_ArsC"/>
    <property type="match status" value="1"/>
</dbReference>
<evidence type="ECO:0000256" key="2">
    <source>
        <dbReference type="ARBA" id="ARBA00023002"/>
    </source>
</evidence>
<dbReference type="RefSeq" id="WP_091399223.1">
    <property type="nucleotide sequence ID" value="NZ_BKAI01000017.1"/>
</dbReference>
<dbReference type="Gene3D" id="3.40.30.10">
    <property type="entry name" value="Glutaredoxin"/>
    <property type="match status" value="1"/>
</dbReference>
<name>A0A1G9D767_9FLAO</name>
<dbReference type="EMBL" id="FNEZ01000009">
    <property type="protein sequence ID" value="SDK59703.1"/>
    <property type="molecule type" value="Genomic_DNA"/>
</dbReference>
<dbReference type="Pfam" id="PF03960">
    <property type="entry name" value="ArsC"/>
    <property type="match status" value="1"/>
</dbReference>
<evidence type="ECO:0000313" key="4">
    <source>
        <dbReference type="EMBL" id="SDK59703.1"/>
    </source>
</evidence>
<reference evidence="4 5" key="1">
    <citation type="submission" date="2016-10" db="EMBL/GenBank/DDBJ databases">
        <authorList>
            <person name="de Groot N.N."/>
        </authorList>
    </citation>
    <scope>NUCLEOTIDE SEQUENCE [LARGE SCALE GENOMIC DNA]</scope>
    <source>
        <strain evidence="4 5">CGMCC 1.10076</strain>
    </source>
</reference>
<sequence length="113" mass="12861">MIQVLHNPRCGKSRSCLAFLEESGKEFEVIKYLVDVPTFDELQSIIKKLGMKPIEVVRTKEPIWIEKFKSKTLSDAEIIKAMVQNPILIERPIVINGDKAIIARPMEKAAEII</sequence>
<dbReference type="InterPro" id="IPR006660">
    <property type="entry name" value="Arsenate_reductase-like"/>
</dbReference>
<organism evidence="4 5">
    <name type="scientific">Flavobacterium noncentrifugens</name>
    <dbReference type="NCBI Taxonomy" id="1128970"/>
    <lineage>
        <taxon>Bacteria</taxon>
        <taxon>Pseudomonadati</taxon>
        <taxon>Bacteroidota</taxon>
        <taxon>Flavobacteriia</taxon>
        <taxon>Flavobacteriales</taxon>
        <taxon>Flavobacteriaceae</taxon>
        <taxon>Flavobacterium</taxon>
    </lineage>
</organism>
<evidence type="ECO:0000256" key="3">
    <source>
        <dbReference type="PROSITE-ProRule" id="PRU01282"/>
    </source>
</evidence>
<protein>
    <submittedName>
        <fullName evidence="4">Arsenate reductase</fullName>
    </submittedName>
</protein>
<dbReference type="NCBIfam" id="TIGR00014">
    <property type="entry name" value="arsC"/>
    <property type="match status" value="1"/>
</dbReference>
<dbReference type="SUPFAM" id="SSF52833">
    <property type="entry name" value="Thioredoxin-like"/>
    <property type="match status" value="1"/>
</dbReference>
<proteinExistence type="inferred from homology"/>
<keyword evidence="5" id="KW-1185">Reference proteome</keyword>
<comment type="similarity">
    <text evidence="1 3">Belongs to the ArsC family.</text>
</comment>
<dbReference type="GO" id="GO:0008794">
    <property type="term" value="F:arsenate reductase (glutaredoxin) activity"/>
    <property type="evidence" value="ECO:0007669"/>
    <property type="project" value="InterPro"/>
</dbReference>
<evidence type="ECO:0000256" key="1">
    <source>
        <dbReference type="ARBA" id="ARBA00007198"/>
    </source>
</evidence>
<dbReference type="Proteomes" id="UP000199580">
    <property type="component" value="Unassembled WGS sequence"/>
</dbReference>
<gene>
    <name evidence="4" type="ORF">SAMN04487935_3727</name>
</gene>
<dbReference type="InterPro" id="IPR036249">
    <property type="entry name" value="Thioredoxin-like_sf"/>
</dbReference>
<dbReference type="InterPro" id="IPR006659">
    <property type="entry name" value="Arsenate_reductase"/>
</dbReference>